<sequence>MSTPVLPAEFADLEQFAAIWCLPSETERYDQRLGSTMSDMQRFYDAITARAEDALTYCDKFSIDEMPEDAKNLMYLLYSMIQVSFPVEVWRQPRIPDTGAASLTCVLEPGL</sequence>
<keyword evidence="2" id="KW-1185">Reference proteome</keyword>
<organism evidence="1 2">
    <name type="scientific">Nocardia mangyaensis</name>
    <dbReference type="NCBI Taxonomy" id="2213200"/>
    <lineage>
        <taxon>Bacteria</taxon>
        <taxon>Bacillati</taxon>
        <taxon>Actinomycetota</taxon>
        <taxon>Actinomycetes</taxon>
        <taxon>Mycobacteriales</taxon>
        <taxon>Nocardiaceae</taxon>
        <taxon>Nocardia</taxon>
    </lineage>
</organism>
<gene>
    <name evidence="1" type="ORF">BOX37_18105</name>
</gene>
<evidence type="ECO:0000313" key="2">
    <source>
        <dbReference type="Proteomes" id="UP000183810"/>
    </source>
</evidence>
<evidence type="ECO:0000313" key="1">
    <source>
        <dbReference type="EMBL" id="APE35546.1"/>
    </source>
</evidence>
<dbReference type="RefSeq" id="WP_071928733.1">
    <property type="nucleotide sequence ID" value="NZ_CP018082.1"/>
</dbReference>
<accession>A0A1J0VU68</accession>
<dbReference type="AlphaFoldDB" id="A0A1J0VU68"/>
<dbReference type="Proteomes" id="UP000183810">
    <property type="component" value="Chromosome"/>
</dbReference>
<reference evidence="1" key="1">
    <citation type="submission" date="2016-11" db="EMBL/GenBank/DDBJ databases">
        <authorList>
            <person name="Jaros S."/>
            <person name="Januszkiewicz K."/>
            <person name="Wedrychowicz H."/>
        </authorList>
    </citation>
    <scope>NUCLEOTIDE SEQUENCE [LARGE SCALE GENOMIC DNA]</scope>
    <source>
        <strain evidence="1">Y48</strain>
    </source>
</reference>
<dbReference type="OrthoDB" id="3481269at2"/>
<dbReference type="KEGG" id="nsl:BOX37_18105"/>
<proteinExistence type="predicted"/>
<evidence type="ECO:0008006" key="3">
    <source>
        <dbReference type="Google" id="ProtNLM"/>
    </source>
</evidence>
<name>A0A1J0VU68_9NOCA</name>
<dbReference type="EMBL" id="CP018082">
    <property type="protein sequence ID" value="APE35546.1"/>
    <property type="molecule type" value="Genomic_DNA"/>
</dbReference>
<protein>
    <recommendedName>
        <fullName evidence="3">Xaa-Pro dipeptidase</fullName>
    </recommendedName>
</protein>